<proteinExistence type="predicted"/>
<dbReference type="EMBL" id="HAEF01019296">
    <property type="protein sequence ID" value="SBR60455.1"/>
    <property type="molecule type" value="Transcribed_RNA"/>
</dbReference>
<organism evidence="2">
    <name type="scientific">Nothobranchius pienaari</name>
    <dbReference type="NCBI Taxonomy" id="704102"/>
    <lineage>
        <taxon>Eukaryota</taxon>
        <taxon>Metazoa</taxon>
        <taxon>Chordata</taxon>
        <taxon>Craniata</taxon>
        <taxon>Vertebrata</taxon>
        <taxon>Euteleostomi</taxon>
        <taxon>Actinopterygii</taxon>
        <taxon>Neopterygii</taxon>
        <taxon>Teleostei</taxon>
        <taxon>Neoteleostei</taxon>
        <taxon>Acanthomorphata</taxon>
        <taxon>Ovalentaria</taxon>
        <taxon>Atherinomorphae</taxon>
        <taxon>Cyprinodontiformes</taxon>
        <taxon>Nothobranchiidae</taxon>
        <taxon>Nothobranchius</taxon>
    </lineage>
</organism>
<keyword evidence="1" id="KW-0472">Membrane</keyword>
<name>A0A1A8MU98_9TELE</name>
<feature type="transmembrane region" description="Helical" evidence="1">
    <location>
        <begin position="25"/>
        <end position="42"/>
    </location>
</feature>
<feature type="non-terminal residue" evidence="2">
    <location>
        <position position="1"/>
    </location>
</feature>
<keyword evidence="1" id="KW-0812">Transmembrane</keyword>
<reference evidence="2" key="2">
    <citation type="submission" date="2016-06" db="EMBL/GenBank/DDBJ databases">
        <title>The genome of a short-lived fish provides insights into sex chromosome evolution and the genetic control of aging.</title>
        <authorList>
            <person name="Reichwald K."/>
            <person name="Felder M."/>
            <person name="Petzold A."/>
            <person name="Koch P."/>
            <person name="Groth M."/>
            <person name="Platzer M."/>
        </authorList>
    </citation>
    <scope>NUCLEOTIDE SEQUENCE</scope>
    <source>
        <tissue evidence="2">Brain</tissue>
    </source>
</reference>
<evidence type="ECO:0000256" key="1">
    <source>
        <dbReference type="SAM" id="Phobius"/>
    </source>
</evidence>
<gene>
    <name evidence="2" type="primary">Nfu_g_1_006371</name>
</gene>
<evidence type="ECO:0000313" key="2">
    <source>
        <dbReference type="EMBL" id="SBR60455.1"/>
    </source>
</evidence>
<sequence length="51" mass="5936">TGHELVEGMLEEFCFCFDRKNNFRLYFSLCLVLVSLTVYMLLPSTMVDPRG</sequence>
<accession>A0A1A8MU98</accession>
<dbReference type="AlphaFoldDB" id="A0A1A8MU98"/>
<keyword evidence="1" id="KW-1133">Transmembrane helix</keyword>
<feature type="non-terminal residue" evidence="2">
    <location>
        <position position="51"/>
    </location>
</feature>
<protein>
    <submittedName>
        <fullName evidence="2">Uncharacterized protein</fullName>
    </submittedName>
</protein>
<reference evidence="2" key="1">
    <citation type="submission" date="2016-05" db="EMBL/GenBank/DDBJ databases">
        <authorList>
            <person name="Lavstsen T."/>
            <person name="Jespersen J.S."/>
        </authorList>
    </citation>
    <scope>NUCLEOTIDE SEQUENCE</scope>
    <source>
        <tissue evidence="2">Brain</tissue>
    </source>
</reference>